<proteinExistence type="predicted"/>
<name>A0A2Z6SFF0_9GLOM</name>
<dbReference type="Proteomes" id="UP000247702">
    <property type="component" value="Unassembled WGS sequence"/>
</dbReference>
<dbReference type="AlphaFoldDB" id="A0A2Z6SFF0"/>
<gene>
    <name evidence="2" type="ORF">RCL2_002764300</name>
    <name evidence="1" type="ORF">RclHR1_08240012</name>
</gene>
<reference evidence="2" key="2">
    <citation type="submission" date="2019-10" db="EMBL/GenBank/DDBJ databases">
        <title>Conservation and host-specific expression of non-tandemly repeated heterogenous ribosome RNA gene in arbuscular mycorrhizal fungi.</title>
        <authorList>
            <person name="Maeda T."/>
            <person name="Kobayashi Y."/>
            <person name="Nakagawa T."/>
            <person name="Ezawa T."/>
            <person name="Yamaguchi K."/>
            <person name="Bino T."/>
            <person name="Nishimoto Y."/>
            <person name="Shigenobu S."/>
            <person name="Kawaguchi M."/>
        </authorList>
    </citation>
    <scope>NUCLEOTIDE SEQUENCE</scope>
    <source>
        <strain evidence="2">HR1</strain>
    </source>
</reference>
<evidence type="ECO:0000313" key="1">
    <source>
        <dbReference type="EMBL" id="GBC08592.1"/>
    </source>
</evidence>
<organism evidence="1 3">
    <name type="scientific">Rhizophagus clarus</name>
    <dbReference type="NCBI Taxonomy" id="94130"/>
    <lineage>
        <taxon>Eukaryota</taxon>
        <taxon>Fungi</taxon>
        <taxon>Fungi incertae sedis</taxon>
        <taxon>Mucoromycota</taxon>
        <taxon>Glomeromycotina</taxon>
        <taxon>Glomeromycetes</taxon>
        <taxon>Glomerales</taxon>
        <taxon>Glomeraceae</taxon>
        <taxon>Rhizophagus</taxon>
    </lineage>
</organism>
<comment type="caution">
    <text evidence="1">The sequence shown here is derived from an EMBL/GenBank/DDBJ whole genome shotgun (WGS) entry which is preliminary data.</text>
</comment>
<dbReference type="EMBL" id="BLAL01000297">
    <property type="protein sequence ID" value="GET01223.1"/>
    <property type="molecule type" value="Genomic_DNA"/>
</dbReference>
<accession>A0A2Z6SFF0</accession>
<dbReference type="Proteomes" id="UP000615446">
    <property type="component" value="Unassembled WGS sequence"/>
</dbReference>
<dbReference type="EMBL" id="BEXD01004231">
    <property type="protein sequence ID" value="GBC08592.1"/>
    <property type="molecule type" value="Genomic_DNA"/>
</dbReference>
<evidence type="ECO:0000313" key="2">
    <source>
        <dbReference type="EMBL" id="GET01223.1"/>
    </source>
</evidence>
<sequence>MFSDLRRNVLCRIAQICRPKFFLMDSLANSAHHFESASLLPVAEYTSLHNVRLIYDDVVCESNPRHLIKTYYQVTFMMALLTLNRF</sequence>
<keyword evidence="3" id="KW-1185">Reference proteome</keyword>
<protein>
    <submittedName>
        <fullName evidence="1">Uncharacterized protein</fullName>
    </submittedName>
</protein>
<evidence type="ECO:0000313" key="3">
    <source>
        <dbReference type="Proteomes" id="UP000247702"/>
    </source>
</evidence>
<reference evidence="1 3" key="1">
    <citation type="submission" date="2017-11" db="EMBL/GenBank/DDBJ databases">
        <title>The genome of Rhizophagus clarus HR1 reveals common genetic basis of auxotrophy among arbuscular mycorrhizal fungi.</title>
        <authorList>
            <person name="Kobayashi Y."/>
        </authorList>
    </citation>
    <scope>NUCLEOTIDE SEQUENCE [LARGE SCALE GENOMIC DNA]</scope>
    <source>
        <strain evidence="1 3">HR1</strain>
    </source>
</reference>